<reference evidence="2 3" key="1">
    <citation type="submission" date="2017-03" db="EMBL/GenBank/DDBJ databases">
        <title>Draft genome sequence of Streptomyces scabrisporus NF3, endophyte isolated from Amphipterygium adstringens.</title>
        <authorList>
            <person name="Vazquez M."/>
            <person name="Ceapa C.D."/>
            <person name="Rodriguez Luna D."/>
            <person name="Sanchez Esquivel S."/>
        </authorList>
    </citation>
    <scope>NUCLEOTIDE SEQUENCE [LARGE SCALE GENOMIC DNA]</scope>
    <source>
        <strain evidence="2 3">NF3</strain>
    </source>
</reference>
<dbReference type="PANTHER" id="PTHR34109">
    <property type="entry name" value="BNAUNNG04460D PROTEIN-RELATED"/>
    <property type="match status" value="1"/>
</dbReference>
<feature type="domain" description="VOC" evidence="1">
    <location>
        <begin position="9"/>
        <end position="128"/>
    </location>
</feature>
<dbReference type="AlphaFoldDB" id="A0A1T3NJM9"/>
<keyword evidence="3" id="KW-1185">Reference proteome</keyword>
<organism evidence="2 3">
    <name type="scientific">Embleya scabrispora</name>
    <dbReference type="NCBI Taxonomy" id="159449"/>
    <lineage>
        <taxon>Bacteria</taxon>
        <taxon>Bacillati</taxon>
        <taxon>Actinomycetota</taxon>
        <taxon>Actinomycetes</taxon>
        <taxon>Kitasatosporales</taxon>
        <taxon>Streptomycetaceae</taxon>
        <taxon>Embleya</taxon>
    </lineage>
</organism>
<dbReference type="InterPro" id="IPR004360">
    <property type="entry name" value="Glyas_Fos-R_dOase_dom"/>
</dbReference>
<evidence type="ECO:0000313" key="2">
    <source>
        <dbReference type="EMBL" id="OPC77057.1"/>
    </source>
</evidence>
<dbReference type="RefSeq" id="WP_078981817.1">
    <property type="nucleotide sequence ID" value="NZ_MWQN01000004.1"/>
</dbReference>
<sequence>MTVKTIPEGYTTVTPWILAHDTAGLIDYLTEAFGAEEPAGSRFVGADGRIQHAEVRIGDAMVMMFDIDPTTPQPPAFMRLYVEDADEVHRRAVAAGGTSVTEVTHLFFGDRVGRVRDPFGNLWWIQSRIEDVAPEELERRLSDPEFVAAMAYVQGAELFEKGGRQA</sequence>
<comment type="caution">
    <text evidence="2">The sequence shown here is derived from an EMBL/GenBank/DDBJ whole genome shotgun (WGS) entry which is preliminary data.</text>
</comment>
<keyword evidence="2" id="KW-0560">Oxidoreductase</keyword>
<dbReference type="InterPro" id="IPR029068">
    <property type="entry name" value="Glyas_Bleomycin-R_OHBP_Dase"/>
</dbReference>
<dbReference type="Gene3D" id="3.30.720.120">
    <property type="match status" value="1"/>
</dbReference>
<dbReference type="SUPFAM" id="SSF54593">
    <property type="entry name" value="Glyoxalase/Bleomycin resistance protein/Dihydroxybiphenyl dioxygenase"/>
    <property type="match status" value="1"/>
</dbReference>
<dbReference type="STRING" id="159449.B4N89_41545"/>
<keyword evidence="2" id="KW-0223">Dioxygenase</keyword>
<dbReference type="EMBL" id="MWQN01000004">
    <property type="protein sequence ID" value="OPC77057.1"/>
    <property type="molecule type" value="Genomic_DNA"/>
</dbReference>
<dbReference type="CDD" id="cd07246">
    <property type="entry name" value="VOC_like"/>
    <property type="match status" value="1"/>
</dbReference>
<dbReference type="PROSITE" id="PS51819">
    <property type="entry name" value="VOC"/>
    <property type="match status" value="1"/>
</dbReference>
<evidence type="ECO:0000259" key="1">
    <source>
        <dbReference type="PROSITE" id="PS51819"/>
    </source>
</evidence>
<dbReference type="OrthoDB" id="9795306at2"/>
<protein>
    <submittedName>
        <fullName evidence="2">Extradiol dioxygenase</fullName>
    </submittedName>
</protein>
<dbReference type="PANTHER" id="PTHR34109:SF1">
    <property type="entry name" value="VOC DOMAIN-CONTAINING PROTEIN"/>
    <property type="match status" value="1"/>
</dbReference>
<dbReference type="Gene3D" id="3.30.720.110">
    <property type="match status" value="1"/>
</dbReference>
<dbReference type="Proteomes" id="UP000190037">
    <property type="component" value="Unassembled WGS sequence"/>
</dbReference>
<dbReference type="GO" id="GO:0051213">
    <property type="term" value="F:dioxygenase activity"/>
    <property type="evidence" value="ECO:0007669"/>
    <property type="project" value="UniProtKB-KW"/>
</dbReference>
<dbReference type="Pfam" id="PF00903">
    <property type="entry name" value="Glyoxalase"/>
    <property type="match status" value="1"/>
</dbReference>
<evidence type="ECO:0000313" key="3">
    <source>
        <dbReference type="Proteomes" id="UP000190037"/>
    </source>
</evidence>
<name>A0A1T3NJM9_9ACTN</name>
<gene>
    <name evidence="2" type="ORF">B4N89_41545</name>
</gene>
<accession>A0A1T3NJM9</accession>
<dbReference type="InterPro" id="IPR037523">
    <property type="entry name" value="VOC_core"/>
</dbReference>
<proteinExistence type="predicted"/>